<sequence>MNSDAIESQLRQIDFHSNPRTELVTVKWIPPVFRVIGLGTDAVVVQHPDLPDRVFKVFASDRLHKKQAEATVYKRLGNSPYFARLLGEGENYLMISYEQGPTLYECLEQGIVIPEQVIQDVEAARAYARARGLNPRDIHLKNVLLQDGRAKVIDVSEYMKPGDDGRWDYLVEGYRSYYDLIKGKKIPAWLMELVKKNYYMHGPGEISVAEFARRFLQLIGLSKRD</sequence>
<dbReference type="EMBL" id="FOCQ01000001">
    <property type="protein sequence ID" value="SEM69313.1"/>
    <property type="molecule type" value="Genomic_DNA"/>
</dbReference>
<dbReference type="Gene3D" id="3.30.200.20">
    <property type="entry name" value="Phosphorylase Kinase, domain 1"/>
    <property type="match status" value="1"/>
</dbReference>
<dbReference type="InterPro" id="IPR052396">
    <property type="entry name" value="Meiotic_Drive_Suppr_Kinase"/>
</dbReference>
<organism evidence="1 2">
    <name type="scientific">Lihuaxuella thermophila</name>
    <dbReference type="NCBI Taxonomy" id="1173111"/>
    <lineage>
        <taxon>Bacteria</taxon>
        <taxon>Bacillati</taxon>
        <taxon>Bacillota</taxon>
        <taxon>Bacilli</taxon>
        <taxon>Bacillales</taxon>
        <taxon>Thermoactinomycetaceae</taxon>
        <taxon>Lihuaxuella</taxon>
    </lineage>
</organism>
<name>A0A1H8AFJ2_9BACL</name>
<accession>A0A1H8AFJ2</accession>
<dbReference type="Proteomes" id="UP000199695">
    <property type="component" value="Unassembled WGS sequence"/>
</dbReference>
<dbReference type="SUPFAM" id="SSF56112">
    <property type="entry name" value="Protein kinase-like (PK-like)"/>
    <property type="match status" value="1"/>
</dbReference>
<evidence type="ECO:0000313" key="1">
    <source>
        <dbReference type="EMBL" id="SEM69313.1"/>
    </source>
</evidence>
<reference evidence="1 2" key="1">
    <citation type="submission" date="2016-10" db="EMBL/GenBank/DDBJ databases">
        <authorList>
            <person name="de Groot N.N."/>
        </authorList>
    </citation>
    <scope>NUCLEOTIDE SEQUENCE [LARGE SCALE GENOMIC DNA]</scope>
    <source>
        <strain evidence="1 2">DSM 46701</strain>
    </source>
</reference>
<dbReference type="RefSeq" id="WP_089964428.1">
    <property type="nucleotide sequence ID" value="NZ_FOCQ01000001.1"/>
</dbReference>
<keyword evidence="2" id="KW-1185">Reference proteome</keyword>
<protein>
    <recommendedName>
        <fullName evidence="3">Serine/threonine protein kinase</fullName>
    </recommendedName>
</protein>
<evidence type="ECO:0000313" key="2">
    <source>
        <dbReference type="Proteomes" id="UP000199695"/>
    </source>
</evidence>
<gene>
    <name evidence="1" type="ORF">SAMN05444955_101114</name>
</gene>
<dbReference type="PANTHER" id="PTHR37171">
    <property type="entry name" value="SERINE/THREONINE-PROTEIN KINASE YRZF-RELATED"/>
    <property type="match status" value="1"/>
</dbReference>
<dbReference type="PANTHER" id="PTHR37171:SF1">
    <property type="entry name" value="SERINE_THREONINE-PROTEIN KINASE YRZF-RELATED"/>
    <property type="match status" value="1"/>
</dbReference>
<evidence type="ECO:0008006" key="3">
    <source>
        <dbReference type="Google" id="ProtNLM"/>
    </source>
</evidence>
<dbReference type="OrthoDB" id="529320at2"/>
<dbReference type="Gene3D" id="1.10.510.10">
    <property type="entry name" value="Transferase(Phosphotransferase) domain 1"/>
    <property type="match status" value="1"/>
</dbReference>
<proteinExistence type="predicted"/>
<dbReference type="STRING" id="1173111.SAMN05444955_101114"/>
<dbReference type="AlphaFoldDB" id="A0A1H8AFJ2"/>
<dbReference type="InterPro" id="IPR011009">
    <property type="entry name" value="Kinase-like_dom_sf"/>
</dbReference>